<dbReference type="Proteomes" id="UP000830395">
    <property type="component" value="Chromosome 3"/>
</dbReference>
<evidence type="ECO:0000313" key="1">
    <source>
        <dbReference type="EMBL" id="MCJ8730854.1"/>
    </source>
</evidence>
<dbReference type="EMBL" id="CM040977">
    <property type="protein sequence ID" value="MCJ8730854.1"/>
    <property type="molecule type" value="Genomic_DNA"/>
</dbReference>
<reference evidence="1" key="1">
    <citation type="submission" date="2020-02" db="EMBL/GenBank/DDBJ databases">
        <title>Genome sequencing of the panga catfish, Pangasius djambal.</title>
        <authorList>
            <person name="Wen M."/>
            <person name="Zahm M."/>
            <person name="Roques C."/>
            <person name="Cabau C."/>
            <person name="Klopp C."/>
            <person name="Donnadieu C."/>
            <person name="Jouanno E."/>
            <person name="Avarre J.-C."/>
            <person name="Campet M."/>
            <person name="Ha T."/>
            <person name="Dugue R."/>
            <person name="Lampietro C."/>
            <person name="Louis A."/>
            <person name="Herpin A."/>
            <person name="Echchiki A."/>
            <person name="Berthelot C."/>
            <person name="Parey E."/>
            <person name="Roest-Crollius H."/>
            <person name="Braasch I."/>
            <person name="Postlethwait J.H."/>
            <person name="Bobe J."/>
            <person name="Montfort J."/>
            <person name="Bouchez O."/>
            <person name="Begum T."/>
            <person name="Schartl M."/>
            <person name="Gustiano R."/>
            <person name="Guiguen Y."/>
        </authorList>
    </citation>
    <scope>NUCLEOTIDE SEQUENCE</scope>
    <source>
        <strain evidence="1">Pdj_M5554</strain>
    </source>
</reference>
<keyword evidence="2" id="KW-1185">Reference proteome</keyword>
<gene>
    <name evidence="1" type="ORF">PDJAM_G00189240</name>
</gene>
<evidence type="ECO:0000313" key="2">
    <source>
        <dbReference type="Proteomes" id="UP000830395"/>
    </source>
</evidence>
<comment type="caution">
    <text evidence="1">The sequence shown here is derived from an EMBL/GenBank/DDBJ whole genome shotgun (WGS) entry which is preliminary data.</text>
</comment>
<sequence>NNNNNTAATTQRSRTVEDVREKKPSYHSKTSMIKSQTTEIKLFKWSSPHCNHKEVSRVSKFFSVPKNSCFTQKNALFNMEILQDREQAEQGSGKGRWTSQKRNSYLGMMSLFGPVSSHLWPVEMKPSCSSSHIISLL</sequence>
<accession>A0ACC5Y551</accession>
<name>A0ACC5Y551_9TELE</name>
<protein>
    <submittedName>
        <fullName evidence="1">Uncharacterized protein</fullName>
    </submittedName>
</protein>
<proteinExistence type="predicted"/>
<organism evidence="1 2">
    <name type="scientific">Pangasius djambal</name>
    <dbReference type="NCBI Taxonomy" id="1691987"/>
    <lineage>
        <taxon>Eukaryota</taxon>
        <taxon>Metazoa</taxon>
        <taxon>Chordata</taxon>
        <taxon>Craniata</taxon>
        <taxon>Vertebrata</taxon>
        <taxon>Euteleostomi</taxon>
        <taxon>Actinopterygii</taxon>
        <taxon>Neopterygii</taxon>
        <taxon>Teleostei</taxon>
        <taxon>Ostariophysi</taxon>
        <taxon>Siluriformes</taxon>
        <taxon>Pangasiidae</taxon>
        <taxon>Pangasius</taxon>
    </lineage>
</organism>
<feature type="non-terminal residue" evidence="1">
    <location>
        <position position="1"/>
    </location>
</feature>